<dbReference type="GO" id="GO:0003677">
    <property type="term" value="F:DNA binding"/>
    <property type="evidence" value="ECO:0007669"/>
    <property type="project" value="UniProtKB-KW"/>
</dbReference>
<comment type="caution">
    <text evidence="12">The sequence shown here is derived from an EMBL/GenBank/DDBJ whole genome shotgun (WGS) entry which is preliminary data.</text>
</comment>
<evidence type="ECO:0000256" key="5">
    <source>
        <dbReference type="ARBA" id="ARBA00022747"/>
    </source>
</evidence>
<dbReference type="PROSITE" id="PS51192">
    <property type="entry name" value="HELICASE_ATP_BIND_1"/>
    <property type="match status" value="1"/>
</dbReference>
<dbReference type="SMART" id="SM00487">
    <property type="entry name" value="DEXDc"/>
    <property type="match status" value="1"/>
</dbReference>
<comment type="subunit">
    <text evidence="10">The type I restriction/modification system is composed of three polypeptides R, M and S.</text>
</comment>
<dbReference type="Proteomes" id="UP000518300">
    <property type="component" value="Unassembled WGS sequence"/>
</dbReference>
<keyword evidence="6 12" id="KW-0255">Endonuclease</keyword>
<dbReference type="InterPro" id="IPR051268">
    <property type="entry name" value="Type-I_R_enzyme_R_subunit"/>
</dbReference>
<evidence type="ECO:0000256" key="6">
    <source>
        <dbReference type="ARBA" id="ARBA00022759"/>
    </source>
</evidence>
<dbReference type="PANTHER" id="PTHR30195:SF15">
    <property type="entry name" value="TYPE I RESTRICTION ENZYME HINDI ENDONUCLEASE SUBUNIT"/>
    <property type="match status" value="1"/>
</dbReference>
<dbReference type="NCBIfam" id="TIGR00348">
    <property type="entry name" value="hsdR"/>
    <property type="match status" value="1"/>
</dbReference>
<dbReference type="SUPFAM" id="SSF52540">
    <property type="entry name" value="P-loop containing nucleoside triphosphate hydrolases"/>
    <property type="match status" value="1"/>
</dbReference>
<evidence type="ECO:0000256" key="8">
    <source>
        <dbReference type="ARBA" id="ARBA00022840"/>
    </source>
</evidence>
<evidence type="ECO:0000256" key="2">
    <source>
        <dbReference type="ARBA" id="ARBA00008598"/>
    </source>
</evidence>
<comment type="similarity">
    <text evidence="2 10">Belongs to the HsdR family.</text>
</comment>
<dbReference type="InterPro" id="IPR004473">
    <property type="entry name" value="Restrct_endonuc_typeI_HsdR"/>
</dbReference>
<dbReference type="InterPro" id="IPR055180">
    <property type="entry name" value="HsdR_RecA-like_helicase_dom_2"/>
</dbReference>
<evidence type="ECO:0000313" key="13">
    <source>
        <dbReference type="Proteomes" id="UP000518300"/>
    </source>
</evidence>
<evidence type="ECO:0000313" key="12">
    <source>
        <dbReference type="EMBL" id="NMO14523.1"/>
    </source>
</evidence>
<keyword evidence="9 10" id="KW-0238">DNA-binding</keyword>
<dbReference type="InterPro" id="IPR007409">
    <property type="entry name" value="Restrct_endonuc_type1_HsdR_N"/>
</dbReference>
<dbReference type="GO" id="GO:0009035">
    <property type="term" value="F:type I site-specific deoxyribonuclease activity"/>
    <property type="evidence" value="ECO:0007669"/>
    <property type="project" value="UniProtKB-EC"/>
</dbReference>
<proteinExistence type="inferred from homology"/>
<evidence type="ECO:0000256" key="3">
    <source>
        <dbReference type="ARBA" id="ARBA00022722"/>
    </source>
</evidence>
<keyword evidence="8 10" id="KW-0067">ATP-binding</keyword>
<dbReference type="CDD" id="cd18800">
    <property type="entry name" value="SF2_C_EcoR124I-like"/>
    <property type="match status" value="1"/>
</dbReference>
<dbReference type="PANTHER" id="PTHR30195">
    <property type="entry name" value="TYPE I SITE-SPECIFIC DEOXYRIBONUCLEASE PROTEIN SUBUNIT M AND R"/>
    <property type="match status" value="1"/>
</dbReference>
<keyword evidence="4 10" id="KW-0547">Nucleotide-binding</keyword>
<dbReference type="GO" id="GO:0009307">
    <property type="term" value="P:DNA restriction-modification system"/>
    <property type="evidence" value="ECO:0007669"/>
    <property type="project" value="UniProtKB-KW"/>
</dbReference>
<accession>A0A848LCQ2</accession>
<dbReference type="Gene3D" id="3.40.50.300">
    <property type="entry name" value="P-loop containing nucleotide triphosphate hydrolases"/>
    <property type="match status" value="2"/>
</dbReference>
<dbReference type="InterPro" id="IPR027417">
    <property type="entry name" value="P-loop_NTPase"/>
</dbReference>
<dbReference type="EMBL" id="JABBJJ010000020">
    <property type="protein sequence ID" value="NMO14523.1"/>
    <property type="molecule type" value="Genomic_DNA"/>
</dbReference>
<dbReference type="AlphaFoldDB" id="A0A848LCQ2"/>
<keyword evidence="3" id="KW-0540">Nuclease</keyword>
<comment type="function">
    <text evidence="10">Subunit R is required for both nuclease and ATPase activities, but not for modification.</text>
</comment>
<evidence type="ECO:0000256" key="1">
    <source>
        <dbReference type="ARBA" id="ARBA00000851"/>
    </source>
</evidence>
<dbReference type="InterPro" id="IPR014001">
    <property type="entry name" value="Helicase_ATP-bd"/>
</dbReference>
<sequence length="1034" mass="117201">MSTIGEVEKKTQRRVVSLFCDELGYEYLGDLSEGDNRNIIEGQLEHFLMAYQGYGQREDGSDLVRRAISEFIKVASNTSVSLYDRNREVYGLLRYGVKVKAGVSDQTETVHLIDWKSPERNRFAIAEEVTVKAADSKAHGKRPDIVLYVNGIALGVLELKRSTVSVAEGIRQNLDNQKKEFIQPFFSTMQYVMAGNETEGLRYGTIQTPEKYYLAWKEDGPGDNPLYKALRQLCSKARFLELIHDFVVFDAGTKKLCRHNQYFGVRAAQDHVKRREGGIIWHTQGSGKSLTMVWLAKWIRENVEDSRVLIITDRTELDEQIEKVFKGVSEDIYRTKSGADLITRVNDARPWLLCSLIHKFGRKEDGEEVGDIPSFIEEVKKALPPGFKPKGNLYVFVDECHRTQSGDLHEAMTTILQDAVFIGFTGTPLLKADKKKSVEVFGRYIHTYKFDEAVKDGVVLDLRYEARDIDQSITSPAKVDKWFEARTQGLTPLAKAQLKQRWGTMQKVLSSQSRLQKIVADILLDMETRDRLKSGRGNALLVAGSIFEACRFYELFSKTPLGGKCAIVTSYAPRTADIKGEESGEGATDALEKYNIYRQMLADWFNESPETAVNKVEAFEKAVKKKFIDEPGQMKLLIVVDKLLTGFDAPPATYLYIDKQMRDHGLFQAICRVNRLDGDDKEFGYIVDYKDLFRSLEGAVKDYTSGALDGYDKEDVAGLLEDRLAKAKERLEEALESVRALCEPVEPPRDDQAFYRYFSSKEPGNAAQLKENEPQRLALYKLTSALIRAYANIANEMAEAGYPADQAAAIKNEVTFYENLRTQVKLHSGDAIDLKQYEPAMRHLIDSYIHAEESETVSKFEDLSLIQLIVERGPDAVKALPEAIRKKEQAAAETIENNVRRLIVDETPINPKYYERMSELLDALIEQRKQSALGYQEYLEKIVELTRQAKQGPKTGDYPRSLNTVALRALYDNLGKDEALALKVDAAVRASMMDGWRDNRMKTRRVRHAIGAVINGDEALVERTLELVKNQNDY</sequence>
<dbReference type="CDD" id="cd18030">
    <property type="entry name" value="DEXHc_RE_I_HsdR"/>
    <property type="match status" value="1"/>
</dbReference>
<dbReference type="Pfam" id="PF18766">
    <property type="entry name" value="SWI2_SNF2"/>
    <property type="match status" value="1"/>
</dbReference>
<evidence type="ECO:0000256" key="7">
    <source>
        <dbReference type="ARBA" id="ARBA00022801"/>
    </source>
</evidence>
<dbReference type="Pfam" id="PF11867">
    <property type="entry name" value="T1RH-like_C"/>
    <property type="match status" value="1"/>
</dbReference>
<evidence type="ECO:0000256" key="4">
    <source>
        <dbReference type="ARBA" id="ARBA00022741"/>
    </source>
</evidence>
<dbReference type="Pfam" id="PF04313">
    <property type="entry name" value="HSDR_N"/>
    <property type="match status" value="1"/>
</dbReference>
<evidence type="ECO:0000256" key="10">
    <source>
        <dbReference type="RuleBase" id="RU364115"/>
    </source>
</evidence>
<feature type="domain" description="Helicase ATP-binding" evidence="11">
    <location>
        <begin position="269"/>
        <end position="446"/>
    </location>
</feature>
<dbReference type="GO" id="GO:0005524">
    <property type="term" value="F:ATP binding"/>
    <property type="evidence" value="ECO:0007669"/>
    <property type="project" value="UniProtKB-KW"/>
</dbReference>
<dbReference type="InterPro" id="IPR040980">
    <property type="entry name" value="SWI2_SNF2"/>
</dbReference>
<keyword evidence="5 10" id="KW-0680">Restriction system</keyword>
<dbReference type="InterPro" id="IPR021810">
    <property type="entry name" value="T1RH-like_C"/>
</dbReference>
<gene>
    <name evidence="12" type="ORF">HG543_06570</name>
</gene>
<dbReference type="Pfam" id="PF22679">
    <property type="entry name" value="T1R_D3-like"/>
    <property type="match status" value="1"/>
</dbReference>
<dbReference type="RefSeq" id="WP_169343819.1">
    <property type="nucleotide sequence ID" value="NZ_JABBJJ010000020.1"/>
</dbReference>
<dbReference type="Gene3D" id="3.90.1570.50">
    <property type="match status" value="1"/>
</dbReference>
<dbReference type="EC" id="3.1.21.3" evidence="10"/>
<protein>
    <recommendedName>
        <fullName evidence="10">Type I restriction enzyme endonuclease subunit</fullName>
        <shortName evidence="10">R protein</shortName>
        <ecNumber evidence="10">3.1.21.3</ecNumber>
    </recommendedName>
</protein>
<name>A0A848LCQ2_9BACT</name>
<evidence type="ECO:0000259" key="11">
    <source>
        <dbReference type="PROSITE" id="PS51192"/>
    </source>
</evidence>
<keyword evidence="7 10" id="KW-0378">Hydrolase</keyword>
<reference evidence="12 13" key="1">
    <citation type="submission" date="2020-04" db="EMBL/GenBank/DDBJ databases">
        <title>Draft genome of Pyxidicoccus fallax type strain.</title>
        <authorList>
            <person name="Whitworth D.E."/>
        </authorList>
    </citation>
    <scope>NUCLEOTIDE SEQUENCE [LARGE SCALE GENOMIC DNA]</scope>
    <source>
        <strain evidence="12 13">DSM 14698</strain>
    </source>
</reference>
<keyword evidence="13" id="KW-1185">Reference proteome</keyword>
<comment type="catalytic activity">
    <reaction evidence="1 10">
        <text>Endonucleolytic cleavage of DNA to give random double-stranded fragments with terminal 5'-phosphates, ATP is simultaneously hydrolyzed.</text>
        <dbReference type="EC" id="3.1.21.3"/>
    </reaction>
</comment>
<dbReference type="CDD" id="cd22332">
    <property type="entry name" value="HsdR_N"/>
    <property type="match status" value="1"/>
</dbReference>
<evidence type="ECO:0000256" key="9">
    <source>
        <dbReference type="ARBA" id="ARBA00023125"/>
    </source>
</evidence>
<organism evidence="12 13">
    <name type="scientific">Pyxidicoccus fallax</name>
    <dbReference type="NCBI Taxonomy" id="394095"/>
    <lineage>
        <taxon>Bacteria</taxon>
        <taxon>Pseudomonadati</taxon>
        <taxon>Myxococcota</taxon>
        <taxon>Myxococcia</taxon>
        <taxon>Myxococcales</taxon>
        <taxon>Cystobacterineae</taxon>
        <taxon>Myxococcaceae</taxon>
        <taxon>Pyxidicoccus</taxon>
    </lineage>
</organism>